<dbReference type="RefSeq" id="WP_151119960.1">
    <property type="nucleotide sequence ID" value="NZ_CP042582.1"/>
</dbReference>
<evidence type="ECO:0000256" key="2">
    <source>
        <dbReference type="ARBA" id="ARBA00022448"/>
    </source>
</evidence>
<feature type="transmembrane region" description="Helical" evidence="8">
    <location>
        <begin position="192"/>
        <end position="215"/>
    </location>
</feature>
<dbReference type="CDD" id="cd06261">
    <property type="entry name" value="TM_PBP2"/>
    <property type="match status" value="1"/>
</dbReference>
<evidence type="ECO:0000259" key="9">
    <source>
        <dbReference type="PROSITE" id="PS50928"/>
    </source>
</evidence>
<dbReference type="PROSITE" id="PS50928">
    <property type="entry name" value="ABC_TM1"/>
    <property type="match status" value="1"/>
</dbReference>
<evidence type="ECO:0000256" key="5">
    <source>
        <dbReference type="ARBA" id="ARBA00022692"/>
    </source>
</evidence>
<feature type="transmembrane region" description="Helical" evidence="8">
    <location>
        <begin position="140"/>
        <end position="161"/>
    </location>
</feature>
<organism evidence="10 11">
    <name type="scientific">Hypericibacter adhaerens</name>
    <dbReference type="NCBI Taxonomy" id="2602016"/>
    <lineage>
        <taxon>Bacteria</taxon>
        <taxon>Pseudomonadati</taxon>
        <taxon>Pseudomonadota</taxon>
        <taxon>Alphaproteobacteria</taxon>
        <taxon>Rhodospirillales</taxon>
        <taxon>Dongiaceae</taxon>
        <taxon>Hypericibacter</taxon>
    </lineage>
</organism>
<feature type="transmembrane region" description="Helical" evidence="8">
    <location>
        <begin position="235"/>
        <end position="260"/>
    </location>
</feature>
<keyword evidence="11" id="KW-1185">Reference proteome</keyword>
<comment type="similarity">
    <text evidence="8">Belongs to the binding-protein-dependent transport system permease family.</text>
</comment>
<protein>
    <submittedName>
        <fullName evidence="10">ABC transporter permease</fullName>
    </submittedName>
</protein>
<evidence type="ECO:0000256" key="6">
    <source>
        <dbReference type="ARBA" id="ARBA00022989"/>
    </source>
</evidence>
<evidence type="ECO:0000313" key="10">
    <source>
        <dbReference type="EMBL" id="QEX24706.1"/>
    </source>
</evidence>
<proteinExistence type="inferred from homology"/>
<dbReference type="Pfam" id="PF00528">
    <property type="entry name" value="BPD_transp_1"/>
    <property type="match status" value="1"/>
</dbReference>
<dbReference type="GO" id="GO:0005886">
    <property type="term" value="C:plasma membrane"/>
    <property type="evidence" value="ECO:0007669"/>
    <property type="project" value="UniProtKB-SubCell"/>
</dbReference>
<dbReference type="InterPro" id="IPR000515">
    <property type="entry name" value="MetI-like"/>
</dbReference>
<dbReference type="InterPro" id="IPR035906">
    <property type="entry name" value="MetI-like_sf"/>
</dbReference>
<dbReference type="OrthoDB" id="9782004at2"/>
<dbReference type="Proteomes" id="UP000325797">
    <property type="component" value="Chromosome"/>
</dbReference>
<keyword evidence="7 8" id="KW-0472">Membrane</keyword>
<dbReference type="SUPFAM" id="SSF161098">
    <property type="entry name" value="MetI-like"/>
    <property type="match status" value="1"/>
</dbReference>
<feature type="transmembrane region" description="Helical" evidence="8">
    <location>
        <begin position="107"/>
        <end position="128"/>
    </location>
</feature>
<keyword evidence="4" id="KW-0997">Cell inner membrane</keyword>
<gene>
    <name evidence="10" type="ORF">FRZ61_46470</name>
</gene>
<dbReference type="PANTHER" id="PTHR43357:SF4">
    <property type="entry name" value="INNER MEMBRANE ABC TRANSPORTER PERMEASE PROTEIN YDCV"/>
    <property type="match status" value="1"/>
</dbReference>
<keyword evidence="2 8" id="KW-0813">Transport</keyword>
<evidence type="ECO:0000256" key="7">
    <source>
        <dbReference type="ARBA" id="ARBA00023136"/>
    </source>
</evidence>
<dbReference type="Gene3D" id="1.10.3720.10">
    <property type="entry name" value="MetI-like"/>
    <property type="match status" value="1"/>
</dbReference>
<name>A0A5J6NAD1_9PROT</name>
<dbReference type="GO" id="GO:0055085">
    <property type="term" value="P:transmembrane transport"/>
    <property type="evidence" value="ECO:0007669"/>
    <property type="project" value="InterPro"/>
</dbReference>
<comment type="subcellular location">
    <subcellularLocation>
        <location evidence="1">Cell inner membrane</location>
        <topology evidence="1">Multi-pass membrane protein</topology>
    </subcellularLocation>
    <subcellularLocation>
        <location evidence="8">Cell membrane</location>
        <topology evidence="8">Multi-pass membrane protein</topology>
    </subcellularLocation>
</comment>
<keyword evidence="6 8" id="KW-1133">Transmembrane helix</keyword>
<feature type="transmembrane region" description="Helical" evidence="8">
    <location>
        <begin position="75"/>
        <end position="95"/>
    </location>
</feature>
<feature type="domain" description="ABC transmembrane type-1" evidence="9">
    <location>
        <begin position="69"/>
        <end position="257"/>
    </location>
</feature>
<evidence type="ECO:0000256" key="4">
    <source>
        <dbReference type="ARBA" id="ARBA00022519"/>
    </source>
</evidence>
<feature type="transmembrane region" description="Helical" evidence="8">
    <location>
        <begin position="12"/>
        <end position="38"/>
    </location>
</feature>
<dbReference type="PROSITE" id="PS51257">
    <property type="entry name" value="PROKAR_LIPOPROTEIN"/>
    <property type="match status" value="1"/>
</dbReference>
<evidence type="ECO:0000313" key="11">
    <source>
        <dbReference type="Proteomes" id="UP000325797"/>
    </source>
</evidence>
<keyword evidence="5 8" id="KW-0812">Transmembrane</keyword>
<evidence type="ECO:0000256" key="8">
    <source>
        <dbReference type="RuleBase" id="RU363032"/>
    </source>
</evidence>
<dbReference type="KEGG" id="hadh:FRZ61_46470"/>
<keyword evidence="3" id="KW-1003">Cell membrane</keyword>
<accession>A0A5J6NAD1</accession>
<sequence>MLLDFERLGWLRWLLGIVGAVACIFLLLPILFIVLLSFGSSRWLIFPPPAWTLKWYAAFFANPQWIHSVLTSAKIGVLVALCSVLLGFWSALAITRGTFRGKSVLRVFLLMPMVLPVVVLAVGIYSLFLRVGLNGTLPGFVLAHLVIALPFSVIVIGNALLHFDKSIEDAAILCGATPLQAKLRVTVPAIRFSLFTAAIFSFLASWDEIVIAIFMASPTLQTFPVKIWTTLRQDLTPVIAAASSLLVLLTILLLATSALLMRKRR</sequence>
<dbReference type="PANTHER" id="PTHR43357">
    <property type="entry name" value="INNER MEMBRANE ABC TRANSPORTER PERMEASE PROTEIN YDCV"/>
    <property type="match status" value="1"/>
</dbReference>
<evidence type="ECO:0000256" key="1">
    <source>
        <dbReference type="ARBA" id="ARBA00004429"/>
    </source>
</evidence>
<reference evidence="10 11" key="1">
    <citation type="submission" date="2019-08" db="EMBL/GenBank/DDBJ databases">
        <title>Hyperibacter terrae gen. nov., sp. nov. and Hyperibacter viscosus sp. nov., two new members in the family Rhodospirillaceae isolated from the rhizosphere of Hypericum perforatum.</title>
        <authorList>
            <person name="Noviana Z."/>
        </authorList>
    </citation>
    <scope>NUCLEOTIDE SEQUENCE [LARGE SCALE GENOMIC DNA]</scope>
    <source>
        <strain evidence="10 11">R5959</strain>
    </source>
</reference>
<evidence type="ECO:0000256" key="3">
    <source>
        <dbReference type="ARBA" id="ARBA00022475"/>
    </source>
</evidence>
<dbReference type="EMBL" id="CP042582">
    <property type="protein sequence ID" value="QEX24706.1"/>
    <property type="molecule type" value="Genomic_DNA"/>
</dbReference>
<dbReference type="AlphaFoldDB" id="A0A5J6NAD1"/>